<dbReference type="InterPro" id="IPR006913">
    <property type="entry name" value="CENP-V/GFA"/>
</dbReference>
<evidence type="ECO:0000259" key="4">
    <source>
        <dbReference type="PROSITE" id="PS51891"/>
    </source>
</evidence>
<gene>
    <name evidence="5" type="ORF">B0A89_02305</name>
</gene>
<keyword evidence="2" id="KW-0479">Metal-binding</keyword>
<protein>
    <submittedName>
        <fullName evidence="5">Aldehyde-activating protein</fullName>
    </submittedName>
</protein>
<dbReference type="EMBL" id="CP020612">
    <property type="protein sequence ID" value="ARJ68642.1"/>
    <property type="molecule type" value="Genomic_DNA"/>
</dbReference>
<proteinExistence type="inferred from homology"/>
<dbReference type="PANTHER" id="PTHR28620">
    <property type="entry name" value="CENTROMERE PROTEIN V"/>
    <property type="match status" value="1"/>
</dbReference>
<dbReference type="SUPFAM" id="SSF51316">
    <property type="entry name" value="Mss4-like"/>
    <property type="match status" value="1"/>
</dbReference>
<dbReference type="InterPro" id="IPR011057">
    <property type="entry name" value="Mss4-like_sf"/>
</dbReference>
<feature type="domain" description="CENP-V/GFA" evidence="4">
    <location>
        <begin position="17"/>
        <end position="118"/>
    </location>
</feature>
<dbReference type="STRING" id="1945662.B0A89_02305"/>
<comment type="similarity">
    <text evidence="1">Belongs to the Gfa family.</text>
</comment>
<accession>A0A1W6CUW0</accession>
<dbReference type="InterPro" id="IPR052355">
    <property type="entry name" value="CENP-V-like"/>
</dbReference>
<dbReference type="AlphaFoldDB" id="A0A1W6CUW0"/>
<name>A0A1W6CUW0_9RHOB</name>
<dbReference type="Gene3D" id="2.170.150.70">
    <property type="match status" value="1"/>
</dbReference>
<reference evidence="5 6" key="1">
    <citation type="submission" date="2017-03" db="EMBL/GenBank/DDBJ databases">
        <title>Genome sequence of Paracoccus contaminans isolated from a water microcosm.</title>
        <authorList>
            <person name="Aurass P."/>
            <person name="Karste S."/>
            <person name="Trost E."/>
            <person name="Glaeser S.P."/>
            <person name="Kaempfer P."/>
            <person name="Flieger A."/>
        </authorList>
    </citation>
    <scope>NUCLEOTIDE SEQUENCE [LARGE SCALE GENOMIC DNA]</scope>
    <source>
        <strain evidence="6">RKI 16-01929T\LMG 29738T\CCM 8701T\CIP 111112T</strain>
    </source>
</reference>
<dbReference type="KEGG" id="pcon:B0A89_02305"/>
<dbReference type="PROSITE" id="PS51891">
    <property type="entry name" value="CENP_V_GFA"/>
    <property type="match status" value="1"/>
</dbReference>
<organism evidence="5 6">
    <name type="scientific">Paracoccus contaminans</name>
    <dbReference type="NCBI Taxonomy" id="1945662"/>
    <lineage>
        <taxon>Bacteria</taxon>
        <taxon>Pseudomonadati</taxon>
        <taxon>Pseudomonadota</taxon>
        <taxon>Alphaproteobacteria</taxon>
        <taxon>Rhodobacterales</taxon>
        <taxon>Paracoccaceae</taxon>
        <taxon>Paracoccus</taxon>
    </lineage>
</organism>
<sequence length="148" mass="15728">MSARLRDGGPDPDRADWDGGCHCGAVRFRVRLADGLHSARRCDCSYCRIKGVVAVTAAEGGFVLMAGDEALTAYRFNTGTAAHHFCRICGTPTHHSRRSTPGQVAVSAACLEGVSPFDFLELPVSDGVNHPADSGTARQAGRLLYRPA</sequence>
<evidence type="ECO:0000313" key="6">
    <source>
        <dbReference type="Proteomes" id="UP000193017"/>
    </source>
</evidence>
<dbReference type="OrthoDB" id="9807246at2"/>
<evidence type="ECO:0000256" key="2">
    <source>
        <dbReference type="ARBA" id="ARBA00022723"/>
    </source>
</evidence>
<dbReference type="GO" id="GO:0046872">
    <property type="term" value="F:metal ion binding"/>
    <property type="evidence" value="ECO:0007669"/>
    <property type="project" value="UniProtKB-KW"/>
</dbReference>
<dbReference type="RefSeq" id="WP_085376757.1">
    <property type="nucleotide sequence ID" value="NZ_CP020612.1"/>
</dbReference>
<keyword evidence="3" id="KW-0862">Zinc</keyword>
<dbReference type="GO" id="GO:0016846">
    <property type="term" value="F:carbon-sulfur lyase activity"/>
    <property type="evidence" value="ECO:0007669"/>
    <property type="project" value="InterPro"/>
</dbReference>
<evidence type="ECO:0000256" key="1">
    <source>
        <dbReference type="ARBA" id="ARBA00005495"/>
    </source>
</evidence>
<dbReference type="PANTHER" id="PTHR28620:SF1">
    <property type="entry name" value="CENP-V_GFA DOMAIN-CONTAINING PROTEIN"/>
    <property type="match status" value="1"/>
</dbReference>
<dbReference type="Pfam" id="PF04828">
    <property type="entry name" value="GFA"/>
    <property type="match status" value="1"/>
</dbReference>
<dbReference type="Proteomes" id="UP000193017">
    <property type="component" value="Chromosome"/>
</dbReference>
<evidence type="ECO:0000313" key="5">
    <source>
        <dbReference type="EMBL" id="ARJ68642.1"/>
    </source>
</evidence>
<keyword evidence="6" id="KW-1185">Reference proteome</keyword>
<evidence type="ECO:0000256" key="3">
    <source>
        <dbReference type="ARBA" id="ARBA00022833"/>
    </source>
</evidence>